<comment type="caution">
    <text evidence="2">The sequence shown here is derived from an EMBL/GenBank/DDBJ whole genome shotgun (WGS) entry which is preliminary data.</text>
</comment>
<gene>
    <name evidence="2" type="ORF">HNP48_003331</name>
</gene>
<proteinExistence type="predicted"/>
<dbReference type="EMBL" id="JACHLK010000006">
    <property type="protein sequence ID" value="MBB6560655.1"/>
    <property type="molecule type" value="Genomic_DNA"/>
</dbReference>
<reference evidence="2 3" key="1">
    <citation type="submission" date="2020-08" db="EMBL/GenBank/DDBJ databases">
        <title>Functional genomics of gut bacteria from endangered species of beetles.</title>
        <authorList>
            <person name="Carlos-Shanley C."/>
        </authorList>
    </citation>
    <scope>NUCLEOTIDE SEQUENCE [LARGE SCALE GENOMIC DNA]</scope>
    <source>
        <strain evidence="2 3">S00198</strain>
    </source>
</reference>
<sequence>MRPDPAVKAKAHPKWREDTSVRCTLPSLLSMGRLAVAPVEHCRLQQVVKEPGPRWVDALGGSAGAAKRWNGGKKKSRNEKGPEPPGCRASAGEIGRENALGLLPCVATSARGWSGILETIAAQPLRLVAIALQVRTGCHALLRCRQSFGQGRHGCRMRMGERRQPAHGHGALAGAAEDGGADGVHDGLSAKSGSVVVQRWRTRSPDGWGL</sequence>
<dbReference type="Proteomes" id="UP000575083">
    <property type="component" value="Unassembled WGS sequence"/>
</dbReference>
<evidence type="ECO:0000313" key="3">
    <source>
        <dbReference type="Proteomes" id="UP000575083"/>
    </source>
</evidence>
<keyword evidence="3" id="KW-1185">Reference proteome</keyword>
<feature type="region of interest" description="Disordered" evidence="1">
    <location>
        <begin position="59"/>
        <end position="92"/>
    </location>
</feature>
<organism evidence="2 3">
    <name type="scientific">Acidovorax soli</name>
    <dbReference type="NCBI Taxonomy" id="592050"/>
    <lineage>
        <taxon>Bacteria</taxon>
        <taxon>Pseudomonadati</taxon>
        <taxon>Pseudomonadota</taxon>
        <taxon>Betaproteobacteria</taxon>
        <taxon>Burkholderiales</taxon>
        <taxon>Comamonadaceae</taxon>
        <taxon>Acidovorax</taxon>
    </lineage>
</organism>
<name>A0A7X0UAK4_9BURK</name>
<evidence type="ECO:0000313" key="2">
    <source>
        <dbReference type="EMBL" id="MBB6560655.1"/>
    </source>
</evidence>
<accession>A0A7X0UAK4</accession>
<evidence type="ECO:0000256" key="1">
    <source>
        <dbReference type="SAM" id="MobiDB-lite"/>
    </source>
</evidence>
<protein>
    <submittedName>
        <fullName evidence="2">Uncharacterized protein</fullName>
    </submittedName>
</protein>
<dbReference type="AlphaFoldDB" id="A0A7X0UAK4"/>